<sequence length="279" mass="31118">MRDSSSSGFIPRLPFALSYCVALFSRSPWSLRRFLARTGAAFWRFVGGGADARDNAAQEGGGGRRLRRRRRRRRREATALRHAKAAGRARGAQVRRTRLRLADDGAQPDVAARSQALRLAAPLAALTQNQELGFAPPWPRRPRRRHARRTRRMRQEPPARPRAPSAAAVQAAATPRQAPGHPAEGLLPRILGARECGDRCRLQAAAVQQVLRGCEVWSRGHRARRRSARREQPPCRCWQVPRAGVPAGVHRRPALVHRVRVRDGGGAVRGLHLHHRARS</sequence>
<proteinExistence type="evidence at transcript level"/>
<dbReference type="AlphaFoldDB" id="C4JAZ6"/>
<protein>
    <submittedName>
        <fullName evidence="2">Uncharacterized protein</fullName>
    </submittedName>
</protein>
<feature type="region of interest" description="Disordered" evidence="1">
    <location>
        <begin position="53"/>
        <end position="73"/>
    </location>
</feature>
<dbReference type="EMBL" id="BT087993">
    <property type="protein sequence ID" value="ACR38346.1"/>
    <property type="molecule type" value="mRNA"/>
</dbReference>
<organism evidence="2">
    <name type="scientific">Zea mays</name>
    <name type="common">Maize</name>
    <dbReference type="NCBI Taxonomy" id="4577"/>
    <lineage>
        <taxon>Eukaryota</taxon>
        <taxon>Viridiplantae</taxon>
        <taxon>Streptophyta</taxon>
        <taxon>Embryophyta</taxon>
        <taxon>Tracheophyta</taxon>
        <taxon>Spermatophyta</taxon>
        <taxon>Magnoliopsida</taxon>
        <taxon>Liliopsida</taxon>
        <taxon>Poales</taxon>
        <taxon>Poaceae</taxon>
        <taxon>PACMAD clade</taxon>
        <taxon>Panicoideae</taxon>
        <taxon>Andropogonodae</taxon>
        <taxon>Andropogoneae</taxon>
        <taxon>Tripsacinae</taxon>
        <taxon>Zea</taxon>
    </lineage>
</organism>
<evidence type="ECO:0000256" key="1">
    <source>
        <dbReference type="SAM" id="MobiDB-lite"/>
    </source>
</evidence>
<reference evidence="2" key="1">
    <citation type="journal article" date="2009" name="PLoS Genet.">
        <title>Sequencing, mapping, and analysis of 27,455 maize full-length cDNAs.</title>
        <authorList>
            <person name="Soderlund C."/>
            <person name="Descour A."/>
            <person name="Kudrna D."/>
            <person name="Bomhoff M."/>
            <person name="Boyd L."/>
            <person name="Currie J."/>
            <person name="Angelova A."/>
            <person name="Collura K."/>
            <person name="Wissotski M."/>
            <person name="Ashley E."/>
            <person name="Morrow D."/>
            <person name="Fernandes J."/>
            <person name="Walbot V."/>
            <person name="Yu Y."/>
        </authorList>
    </citation>
    <scope>NUCLEOTIDE SEQUENCE</scope>
    <source>
        <strain evidence="2">B73</strain>
    </source>
</reference>
<evidence type="ECO:0000313" key="2">
    <source>
        <dbReference type="EMBL" id="ACR38346.1"/>
    </source>
</evidence>
<feature type="compositionally biased region" description="Low complexity" evidence="1">
    <location>
        <begin position="162"/>
        <end position="179"/>
    </location>
</feature>
<feature type="compositionally biased region" description="Basic residues" evidence="1">
    <location>
        <begin position="140"/>
        <end position="152"/>
    </location>
</feature>
<accession>C4JAZ6</accession>
<feature type="region of interest" description="Disordered" evidence="1">
    <location>
        <begin position="133"/>
        <end position="185"/>
    </location>
</feature>
<name>C4JAZ6_MAIZE</name>
<feature type="compositionally biased region" description="Basic residues" evidence="1">
    <location>
        <begin position="64"/>
        <end position="73"/>
    </location>
</feature>